<protein>
    <recommendedName>
        <fullName evidence="4">Lipoprotein</fullName>
    </recommendedName>
</protein>
<dbReference type="PROSITE" id="PS51257">
    <property type="entry name" value="PROKAR_LIPOPROTEIN"/>
    <property type="match status" value="1"/>
</dbReference>
<evidence type="ECO:0008006" key="4">
    <source>
        <dbReference type="Google" id="ProtNLM"/>
    </source>
</evidence>
<dbReference type="EMBL" id="RHHB01000065">
    <property type="protein sequence ID" value="RNB44125.1"/>
    <property type="molecule type" value="Genomic_DNA"/>
</dbReference>
<evidence type="ECO:0000313" key="2">
    <source>
        <dbReference type="EMBL" id="RNB44125.1"/>
    </source>
</evidence>
<comment type="caution">
    <text evidence="2">The sequence shown here is derived from an EMBL/GenBank/DDBJ whole genome shotgun (WGS) entry which is preliminary data.</text>
</comment>
<sequence length="289" mass="30493">MPRARLLGRLAAVVALASGASLLTSCAGADEAPPLPDGLSVEVRQSRLDAADGILVVGFTNAGPEPVTIDGFELRSPTLEPGMSYADPFELRADGGKLDIRIERTPTVCDANADPADATVFVEATTAEGPRDGELRPDDPFDTLPRLVDTDCLADSVAAVADIRMPETLRSEGAGLDRRAYLDVLVEPVATGDLTMHLGTVYGTTLLNAEGGTDWVIDRDVAAGDAPFTISLPVKPARCDAHAIADDKRGTILPFEITTSDGRAGRLDRPAGDALKSELYAYYDERCGL</sequence>
<dbReference type="Proteomes" id="UP000275048">
    <property type="component" value="Unassembled WGS sequence"/>
</dbReference>
<keyword evidence="3" id="KW-1185">Reference proteome</keyword>
<reference evidence="2 3" key="1">
    <citation type="submission" date="2018-10" db="EMBL/GenBank/DDBJ databases">
        <title>Isolation, diversity and antibacterial activity of antinobacteria from the wheat rhizosphere soil.</title>
        <authorList>
            <person name="Sun T."/>
        </authorList>
    </citation>
    <scope>NUCLEOTIDE SEQUENCE [LARGE SCALE GENOMIC DNA]</scope>
    <source>
        <strain evidence="2 3">SJ-23</strain>
    </source>
</reference>
<feature type="chain" id="PRO_5018252254" description="Lipoprotein" evidence="1">
    <location>
        <begin position="30"/>
        <end position="289"/>
    </location>
</feature>
<dbReference type="RefSeq" id="WP_122938468.1">
    <property type="nucleotide sequence ID" value="NZ_JBHSNT010000057.1"/>
</dbReference>
<evidence type="ECO:0000256" key="1">
    <source>
        <dbReference type="SAM" id="SignalP"/>
    </source>
</evidence>
<dbReference type="AlphaFoldDB" id="A0A3M8A0G7"/>
<dbReference type="OrthoDB" id="3784033at2"/>
<feature type="signal peptide" evidence="1">
    <location>
        <begin position="1"/>
        <end position="29"/>
    </location>
</feature>
<name>A0A3M8A0G7_9MICO</name>
<keyword evidence="1" id="KW-0732">Signal</keyword>
<evidence type="ECO:0000313" key="3">
    <source>
        <dbReference type="Proteomes" id="UP000275048"/>
    </source>
</evidence>
<accession>A0A3M8A0G7</accession>
<proteinExistence type="predicted"/>
<organism evidence="2 3">
    <name type="scientific">Agromyces tardus</name>
    <dbReference type="NCBI Taxonomy" id="2583849"/>
    <lineage>
        <taxon>Bacteria</taxon>
        <taxon>Bacillati</taxon>
        <taxon>Actinomycetota</taxon>
        <taxon>Actinomycetes</taxon>
        <taxon>Micrococcales</taxon>
        <taxon>Microbacteriaceae</taxon>
        <taxon>Agromyces</taxon>
    </lineage>
</organism>
<gene>
    <name evidence="2" type="ORF">EDM22_18020</name>
</gene>